<protein>
    <submittedName>
        <fullName evidence="2">Uncharacterized protein</fullName>
    </submittedName>
</protein>
<feature type="chain" id="PRO_5011647174" evidence="1">
    <location>
        <begin position="26"/>
        <end position="284"/>
    </location>
</feature>
<dbReference type="AlphaFoldDB" id="A0A1I3DF49"/>
<reference evidence="3" key="1">
    <citation type="submission" date="2016-10" db="EMBL/GenBank/DDBJ databases">
        <authorList>
            <person name="Varghese N."/>
            <person name="Submissions S."/>
        </authorList>
    </citation>
    <scope>NUCLEOTIDE SEQUENCE [LARGE SCALE GENOMIC DNA]</scope>
    <source>
        <strain evidence="3">DSM 26348</strain>
    </source>
</reference>
<proteinExistence type="predicted"/>
<evidence type="ECO:0000256" key="1">
    <source>
        <dbReference type="SAM" id="SignalP"/>
    </source>
</evidence>
<dbReference type="EMBL" id="FOQD01000003">
    <property type="protein sequence ID" value="SFH85412.1"/>
    <property type="molecule type" value="Genomic_DNA"/>
</dbReference>
<dbReference type="OrthoDB" id="210719at2"/>
<dbReference type="RefSeq" id="WP_092048235.1">
    <property type="nucleotide sequence ID" value="NZ_FOQD01000003.1"/>
</dbReference>
<gene>
    <name evidence="2" type="ORF">SAMN05421753_103215</name>
</gene>
<feature type="signal peptide" evidence="1">
    <location>
        <begin position="1"/>
        <end position="25"/>
    </location>
</feature>
<name>A0A1I3DF49_9PLAN</name>
<dbReference type="Proteomes" id="UP000199518">
    <property type="component" value="Unassembled WGS sequence"/>
</dbReference>
<evidence type="ECO:0000313" key="3">
    <source>
        <dbReference type="Proteomes" id="UP000199518"/>
    </source>
</evidence>
<organism evidence="2 3">
    <name type="scientific">Planctomicrobium piriforme</name>
    <dbReference type="NCBI Taxonomy" id="1576369"/>
    <lineage>
        <taxon>Bacteria</taxon>
        <taxon>Pseudomonadati</taxon>
        <taxon>Planctomycetota</taxon>
        <taxon>Planctomycetia</taxon>
        <taxon>Planctomycetales</taxon>
        <taxon>Planctomycetaceae</taxon>
        <taxon>Planctomicrobium</taxon>
    </lineage>
</organism>
<evidence type="ECO:0000313" key="2">
    <source>
        <dbReference type="EMBL" id="SFH85412.1"/>
    </source>
</evidence>
<keyword evidence="3" id="KW-1185">Reference proteome</keyword>
<accession>A0A1I3DF49</accession>
<sequence>MLNRTLCLAVALLLGWAVSSSPVSAQDMRVYTTVSELSRAPAPSRAVSHSLTLFHAGKVYDYMEEAGEVLIFEPVHHRFVILGKNFSATEVPFAEINHSLESTRTESVQVVEKLLQQSDDNSRRLGMLMNFQLNPEFQSNLSENRNVFEMKAEPLTYTVKTTKLDSPQFVRQYLDYADWAARLNFVLHPSSNFPDVRLKLNEALRREELLPTQVDLQFETLNLQNGSAPRGKQMQYRAEHQFTWEFQSVDRRHISHWEKQLRSNDIRWMTFQEYQQKLVAQRSK</sequence>
<keyword evidence="1" id="KW-0732">Signal</keyword>